<comment type="caution">
    <text evidence="1">The sequence shown here is derived from an EMBL/GenBank/DDBJ whole genome shotgun (WGS) entry which is preliminary data.</text>
</comment>
<dbReference type="EMBL" id="VTPC01033085">
    <property type="protein sequence ID" value="KAF2891396.1"/>
    <property type="molecule type" value="Genomic_DNA"/>
</dbReference>
<dbReference type="Proteomes" id="UP000801492">
    <property type="component" value="Unassembled WGS sequence"/>
</dbReference>
<proteinExistence type="predicted"/>
<dbReference type="OrthoDB" id="6777597at2759"/>
<gene>
    <name evidence="1" type="ORF">ILUMI_14776</name>
</gene>
<dbReference type="AlphaFoldDB" id="A0A8K0CTL1"/>
<protein>
    <submittedName>
        <fullName evidence="1">Uncharacterized protein</fullName>
    </submittedName>
</protein>
<evidence type="ECO:0000313" key="2">
    <source>
        <dbReference type="Proteomes" id="UP000801492"/>
    </source>
</evidence>
<organism evidence="1 2">
    <name type="scientific">Ignelater luminosus</name>
    <name type="common">Cucubano</name>
    <name type="synonym">Pyrophorus luminosus</name>
    <dbReference type="NCBI Taxonomy" id="2038154"/>
    <lineage>
        <taxon>Eukaryota</taxon>
        <taxon>Metazoa</taxon>
        <taxon>Ecdysozoa</taxon>
        <taxon>Arthropoda</taxon>
        <taxon>Hexapoda</taxon>
        <taxon>Insecta</taxon>
        <taxon>Pterygota</taxon>
        <taxon>Neoptera</taxon>
        <taxon>Endopterygota</taxon>
        <taxon>Coleoptera</taxon>
        <taxon>Polyphaga</taxon>
        <taxon>Elateriformia</taxon>
        <taxon>Elateroidea</taxon>
        <taxon>Elateridae</taxon>
        <taxon>Agrypninae</taxon>
        <taxon>Pyrophorini</taxon>
        <taxon>Ignelater</taxon>
    </lineage>
</organism>
<accession>A0A8K0CTL1</accession>
<reference evidence="1" key="1">
    <citation type="submission" date="2019-08" db="EMBL/GenBank/DDBJ databases">
        <title>The genome of the North American firefly Photinus pyralis.</title>
        <authorList>
            <consortium name="Photinus pyralis genome working group"/>
            <person name="Fallon T.R."/>
            <person name="Sander Lower S.E."/>
            <person name="Weng J.-K."/>
        </authorList>
    </citation>
    <scope>NUCLEOTIDE SEQUENCE</scope>
    <source>
        <strain evidence="1">TRF0915ILg1</strain>
        <tissue evidence="1">Whole body</tissue>
    </source>
</reference>
<keyword evidence="2" id="KW-1185">Reference proteome</keyword>
<name>A0A8K0CTL1_IGNLU</name>
<evidence type="ECO:0000313" key="1">
    <source>
        <dbReference type="EMBL" id="KAF2891396.1"/>
    </source>
</evidence>
<sequence length="182" mass="21098">MIETFNKLKLCIAKTLIDLGISRNIEYRFSEHKFCALENLENILKPVKLAVEVLCRQDAILIIAEATLKFMIKKLEDNHSALASELVLSLRQRILQRRTNLTALLIYLQNPCSYHASCDDEIFHFLEKNLLRKEIKNFVIRMQFSVSNSYDNNDVEEVVQAVQVTNNNEEVLLSDLTLQQEL</sequence>